<proteinExistence type="predicted"/>
<evidence type="ECO:0000256" key="1">
    <source>
        <dbReference type="ARBA" id="ARBA00022741"/>
    </source>
</evidence>
<dbReference type="EMBL" id="JADQBC010000140">
    <property type="protein sequence ID" value="MBR8829495.1"/>
    <property type="molecule type" value="Genomic_DNA"/>
</dbReference>
<dbReference type="GO" id="GO:0016787">
    <property type="term" value="F:hydrolase activity"/>
    <property type="evidence" value="ECO:0007669"/>
    <property type="project" value="UniProtKB-KW"/>
</dbReference>
<feature type="domain" description="NERD" evidence="6">
    <location>
        <begin position="13"/>
        <end position="113"/>
    </location>
</feature>
<keyword evidence="1" id="KW-0547">Nucleotide-binding</keyword>
<dbReference type="InterPro" id="IPR027417">
    <property type="entry name" value="P-loop_NTPase"/>
</dbReference>
<dbReference type="InterPro" id="IPR011528">
    <property type="entry name" value="NERD"/>
</dbReference>
<feature type="domain" description="Helicase/UvrB N-terminal" evidence="5">
    <location>
        <begin position="254"/>
        <end position="371"/>
    </location>
</feature>
<evidence type="ECO:0000313" key="9">
    <source>
        <dbReference type="Proteomes" id="UP000767446"/>
    </source>
</evidence>
<accession>A0A941JVN9</accession>
<dbReference type="InterPro" id="IPR000212">
    <property type="entry name" value="DNA_helicase_UvrD/REP"/>
</dbReference>
<sequence>MAITIPQSIPSKASQGEKKLFNVFAEKLPDDFYVWYEPRIDDAKHPDFIILAPDFGLLVIEVKGWYPKDIILATTDIFKIETQKEDYGTTNKQKSPLRQAKDYLDTLLNQLQKYRVLTQQDGKYEGKLAFPIGWGAIMSNITNEQARNNNNNIQKVLPQPQVGYQNELLDWEKKDFSTEKLIDRLQGMFTVKFPFPTLTQEQINTIKGAIYPEIIIREQKATIKSVPNNFSLLPSDTVLTTLDTKQENLAKSIGDGHRIFFGVAGSGKTLLLIARAKLLINQNPNAKILVLCFNVSLASHLKSILHEDRKNPQYSKIEVTNFDQWAKLILGKLPAQVEGNRDEYIANLVLNKLNSYKDKWDAILVDEAHTFVPIWFKCCVKALKDSENGDLMIVADGSQSLYKRSDFTWKEVGVKAPGRTISKKFDLDKNYRNTIEILNGAWSLLNKIQEKQEILETEEITFPTIKPDLALRHGLQPQVYVASTVEQQEELVIKTIQNLNTKDFDWKDIAILYRQKNGNSLDKIINKLNQLNIPYYWVSKDDKSKSNYSQNREGVRLITCLSSLGLEFKAVLILWLEQFDDCVSNKQGSLLITRQLYVAMTRAQENLLLLGLQESKLINELKQSNDFEVIN</sequence>
<name>A0A941JVN9_9CHRO</name>
<keyword evidence="2" id="KW-0378">Hydrolase</keyword>
<dbReference type="SUPFAM" id="SSF52540">
    <property type="entry name" value="P-loop containing nucleoside triphosphate hydrolases"/>
    <property type="match status" value="1"/>
</dbReference>
<dbReference type="AlphaFoldDB" id="A0A941JVN9"/>
<gene>
    <name evidence="8" type="ORF">DSM107014_16635</name>
</gene>
<organism evidence="8 9">
    <name type="scientific">Gomphosphaeria aponina SAG 52.96 = DSM 107014</name>
    <dbReference type="NCBI Taxonomy" id="1521640"/>
    <lineage>
        <taxon>Bacteria</taxon>
        <taxon>Bacillati</taxon>
        <taxon>Cyanobacteriota</taxon>
        <taxon>Cyanophyceae</taxon>
        <taxon>Oscillatoriophycideae</taxon>
        <taxon>Chroococcales</taxon>
        <taxon>Gomphosphaeriaceae</taxon>
        <taxon>Gomphosphaeria</taxon>
    </lineage>
</organism>
<comment type="caution">
    <text evidence="8">The sequence shown here is derived from an EMBL/GenBank/DDBJ whole genome shotgun (WGS) entry which is preliminary data.</text>
</comment>
<dbReference type="GO" id="GO:0003677">
    <property type="term" value="F:DNA binding"/>
    <property type="evidence" value="ECO:0007669"/>
    <property type="project" value="InterPro"/>
</dbReference>
<evidence type="ECO:0000259" key="6">
    <source>
        <dbReference type="Pfam" id="PF08378"/>
    </source>
</evidence>
<dbReference type="InterPro" id="IPR014017">
    <property type="entry name" value="DNA_helicase_UvrD-like_C"/>
</dbReference>
<evidence type="ECO:0000256" key="4">
    <source>
        <dbReference type="ARBA" id="ARBA00022840"/>
    </source>
</evidence>
<keyword evidence="4" id="KW-0067">ATP-binding</keyword>
<keyword evidence="3" id="KW-0347">Helicase</keyword>
<evidence type="ECO:0000259" key="7">
    <source>
        <dbReference type="Pfam" id="PF13361"/>
    </source>
</evidence>
<dbReference type="PANTHER" id="PTHR11070">
    <property type="entry name" value="UVRD / RECB / PCRA DNA HELICASE FAMILY MEMBER"/>
    <property type="match status" value="1"/>
</dbReference>
<dbReference type="Pfam" id="PF08378">
    <property type="entry name" value="NERD"/>
    <property type="match status" value="1"/>
</dbReference>
<evidence type="ECO:0000256" key="3">
    <source>
        <dbReference type="ARBA" id="ARBA00022806"/>
    </source>
</evidence>
<dbReference type="Pfam" id="PF13361">
    <property type="entry name" value="UvrD_C"/>
    <property type="match status" value="1"/>
</dbReference>
<protein>
    <submittedName>
        <fullName evidence="8">NERD domain-containing protein</fullName>
    </submittedName>
</protein>
<evidence type="ECO:0000259" key="5">
    <source>
        <dbReference type="Pfam" id="PF04851"/>
    </source>
</evidence>
<dbReference type="PANTHER" id="PTHR11070:SF2">
    <property type="entry name" value="ATP-DEPENDENT DNA HELICASE SRS2"/>
    <property type="match status" value="1"/>
</dbReference>
<dbReference type="GO" id="GO:0043138">
    <property type="term" value="F:3'-5' DNA helicase activity"/>
    <property type="evidence" value="ECO:0007669"/>
    <property type="project" value="TreeGrafter"/>
</dbReference>
<reference evidence="8" key="1">
    <citation type="submission" date="2021-02" db="EMBL/GenBank/DDBJ databases">
        <title>Metagenome analyses of Stigonema ocellatum DSM 106950, Chlorogloea purpurea SAG 13.99 and Gomphosphaeria aponina DSM 107014.</title>
        <authorList>
            <person name="Marter P."/>
            <person name="Huang S."/>
        </authorList>
    </citation>
    <scope>NUCLEOTIDE SEQUENCE</scope>
    <source>
        <strain evidence="8">JP213</strain>
    </source>
</reference>
<evidence type="ECO:0000313" key="8">
    <source>
        <dbReference type="EMBL" id="MBR8829495.1"/>
    </source>
</evidence>
<evidence type="ECO:0000256" key="2">
    <source>
        <dbReference type="ARBA" id="ARBA00022801"/>
    </source>
</evidence>
<dbReference type="GO" id="GO:0000725">
    <property type="term" value="P:recombinational repair"/>
    <property type="evidence" value="ECO:0007669"/>
    <property type="project" value="TreeGrafter"/>
</dbReference>
<dbReference type="Proteomes" id="UP000767446">
    <property type="component" value="Unassembled WGS sequence"/>
</dbReference>
<feature type="domain" description="UvrD-like helicase C-terminal" evidence="7">
    <location>
        <begin position="426"/>
        <end position="540"/>
    </location>
</feature>
<dbReference type="GO" id="GO:0005524">
    <property type="term" value="F:ATP binding"/>
    <property type="evidence" value="ECO:0007669"/>
    <property type="project" value="UniProtKB-KW"/>
</dbReference>
<dbReference type="InterPro" id="IPR006935">
    <property type="entry name" value="Helicase/UvrB_N"/>
</dbReference>
<dbReference type="Pfam" id="PF04851">
    <property type="entry name" value="ResIII"/>
    <property type="match status" value="1"/>
</dbReference>
<dbReference type="Gene3D" id="3.40.50.300">
    <property type="entry name" value="P-loop containing nucleotide triphosphate hydrolases"/>
    <property type="match status" value="2"/>
</dbReference>